<comment type="subcellular location">
    <subcellularLocation>
        <location evidence="2">Cell membrane</location>
    </subcellularLocation>
</comment>
<dbReference type="Pfam" id="PF02518">
    <property type="entry name" value="HATPase_c"/>
    <property type="match status" value="1"/>
</dbReference>
<proteinExistence type="predicted"/>
<evidence type="ECO:0000259" key="13">
    <source>
        <dbReference type="PROSITE" id="PS50109"/>
    </source>
</evidence>
<dbReference type="RefSeq" id="WP_217790841.1">
    <property type="nucleotide sequence ID" value="NZ_JAHSPG010000003.1"/>
</dbReference>
<dbReference type="SMART" id="SM00388">
    <property type="entry name" value="HisKA"/>
    <property type="match status" value="1"/>
</dbReference>
<protein>
    <recommendedName>
        <fullName evidence="3">histidine kinase</fullName>
        <ecNumber evidence="3">2.7.13.3</ecNumber>
    </recommendedName>
</protein>
<name>A0A9E2W3V8_9BACT</name>
<evidence type="ECO:0000256" key="12">
    <source>
        <dbReference type="SAM" id="Phobius"/>
    </source>
</evidence>
<comment type="catalytic activity">
    <reaction evidence="1">
        <text>ATP + protein L-histidine = ADP + protein N-phospho-L-histidine.</text>
        <dbReference type="EC" id="2.7.13.3"/>
    </reaction>
</comment>
<dbReference type="Proteomes" id="UP000812270">
    <property type="component" value="Unassembled WGS sequence"/>
</dbReference>
<dbReference type="GO" id="GO:0005524">
    <property type="term" value="F:ATP binding"/>
    <property type="evidence" value="ECO:0007669"/>
    <property type="project" value="UniProtKB-KW"/>
</dbReference>
<gene>
    <name evidence="14" type="ORF">KTO63_08740</name>
</gene>
<keyword evidence="11 12" id="KW-0472">Membrane</keyword>
<comment type="caution">
    <text evidence="14">The sequence shown here is derived from an EMBL/GenBank/DDBJ whole genome shotgun (WGS) entry which is preliminary data.</text>
</comment>
<feature type="domain" description="Histidine kinase" evidence="13">
    <location>
        <begin position="204"/>
        <end position="421"/>
    </location>
</feature>
<dbReference type="GO" id="GO:0005886">
    <property type="term" value="C:plasma membrane"/>
    <property type="evidence" value="ECO:0007669"/>
    <property type="project" value="UniProtKB-SubCell"/>
</dbReference>
<evidence type="ECO:0000256" key="7">
    <source>
        <dbReference type="ARBA" id="ARBA00022741"/>
    </source>
</evidence>
<keyword evidence="8 14" id="KW-0418">Kinase</keyword>
<dbReference type="CDD" id="cd00075">
    <property type="entry name" value="HATPase"/>
    <property type="match status" value="1"/>
</dbReference>
<evidence type="ECO:0000256" key="11">
    <source>
        <dbReference type="ARBA" id="ARBA00023136"/>
    </source>
</evidence>
<dbReference type="PROSITE" id="PS50109">
    <property type="entry name" value="HIS_KIN"/>
    <property type="match status" value="1"/>
</dbReference>
<keyword evidence="4" id="KW-1003">Cell membrane</keyword>
<evidence type="ECO:0000256" key="5">
    <source>
        <dbReference type="ARBA" id="ARBA00022553"/>
    </source>
</evidence>
<dbReference type="EC" id="2.7.13.3" evidence="3"/>
<dbReference type="GO" id="GO:0016036">
    <property type="term" value="P:cellular response to phosphate starvation"/>
    <property type="evidence" value="ECO:0007669"/>
    <property type="project" value="TreeGrafter"/>
</dbReference>
<organism evidence="14 15">
    <name type="scientific">Pinibacter aurantiacus</name>
    <dbReference type="NCBI Taxonomy" id="2851599"/>
    <lineage>
        <taxon>Bacteria</taxon>
        <taxon>Pseudomonadati</taxon>
        <taxon>Bacteroidota</taxon>
        <taxon>Chitinophagia</taxon>
        <taxon>Chitinophagales</taxon>
        <taxon>Chitinophagaceae</taxon>
        <taxon>Pinibacter</taxon>
    </lineage>
</organism>
<keyword evidence="10" id="KW-0902">Two-component regulatory system</keyword>
<dbReference type="CDD" id="cd00082">
    <property type="entry name" value="HisKA"/>
    <property type="match status" value="1"/>
</dbReference>
<dbReference type="InterPro" id="IPR003661">
    <property type="entry name" value="HisK_dim/P_dom"/>
</dbReference>
<dbReference type="GO" id="GO:0004721">
    <property type="term" value="F:phosphoprotein phosphatase activity"/>
    <property type="evidence" value="ECO:0007669"/>
    <property type="project" value="TreeGrafter"/>
</dbReference>
<dbReference type="EMBL" id="JAHSPG010000003">
    <property type="protein sequence ID" value="MBV4357229.1"/>
    <property type="molecule type" value="Genomic_DNA"/>
</dbReference>
<dbReference type="FunFam" id="3.30.565.10:FF:000023">
    <property type="entry name" value="PAS domain-containing sensor histidine kinase"/>
    <property type="match status" value="1"/>
</dbReference>
<keyword evidence="12" id="KW-0812">Transmembrane</keyword>
<keyword evidence="7" id="KW-0547">Nucleotide-binding</keyword>
<dbReference type="InterPro" id="IPR003594">
    <property type="entry name" value="HATPase_dom"/>
</dbReference>
<evidence type="ECO:0000313" key="15">
    <source>
        <dbReference type="Proteomes" id="UP000812270"/>
    </source>
</evidence>
<evidence type="ECO:0000256" key="10">
    <source>
        <dbReference type="ARBA" id="ARBA00023012"/>
    </source>
</evidence>
<dbReference type="PANTHER" id="PTHR45453:SF1">
    <property type="entry name" value="PHOSPHATE REGULON SENSOR PROTEIN PHOR"/>
    <property type="match status" value="1"/>
</dbReference>
<keyword evidence="6" id="KW-0808">Transferase</keyword>
<dbReference type="AlphaFoldDB" id="A0A9E2W3V8"/>
<feature type="transmembrane region" description="Helical" evidence="12">
    <location>
        <begin position="164"/>
        <end position="189"/>
    </location>
</feature>
<accession>A0A9E2W3V8</accession>
<feature type="transmembrane region" description="Helical" evidence="12">
    <location>
        <begin position="6"/>
        <end position="28"/>
    </location>
</feature>
<dbReference type="InterPro" id="IPR005467">
    <property type="entry name" value="His_kinase_dom"/>
</dbReference>
<evidence type="ECO:0000256" key="4">
    <source>
        <dbReference type="ARBA" id="ARBA00022475"/>
    </source>
</evidence>
<sequence>MRSKTLKWILLLSTVIIVIIIGVQLYWLNKVYKFEEREFNNNVVKAVRGLFEDIDIADYPGTQLQKLIDHPDLNTFIIEIDSIPPKDSLSHFLISEFEDFEVLSDCKMALYDVGSKKYLYQLYLPTAASLNPRETQIDLPELNLDHSYIYLYFPHRRQYIVQKLGWWISATILLFVVLLALPATLFYLYKQKTLNELQKDFVNNFTHEFKTPLAVMKLASDVLVGPAILNQPDRLKQYSLIIKQQTEHLQYQVERLLKTATTDENFLTLEKTTFDPNEMISEVITQLDPLIKMKNAKIDLQLDPKHVVISADKPHISLVVVNLVENAIKYSEHPLVIISTSAQNGHFTLSVKDNGIGIKKEYLKHIFRKFYRIPTGDVHNVKGFGLGLNFVKKVVVAHHGKITVNSIPEIGTEFRIVLPKL</sequence>
<evidence type="ECO:0000256" key="2">
    <source>
        <dbReference type="ARBA" id="ARBA00004236"/>
    </source>
</evidence>
<dbReference type="Pfam" id="PF00512">
    <property type="entry name" value="HisKA"/>
    <property type="match status" value="1"/>
</dbReference>
<evidence type="ECO:0000256" key="3">
    <source>
        <dbReference type="ARBA" id="ARBA00012438"/>
    </source>
</evidence>
<dbReference type="InterPro" id="IPR050351">
    <property type="entry name" value="BphY/WalK/GraS-like"/>
</dbReference>
<evidence type="ECO:0000256" key="1">
    <source>
        <dbReference type="ARBA" id="ARBA00000085"/>
    </source>
</evidence>
<keyword evidence="9" id="KW-0067">ATP-binding</keyword>
<dbReference type="PANTHER" id="PTHR45453">
    <property type="entry name" value="PHOSPHATE REGULON SENSOR PROTEIN PHOR"/>
    <property type="match status" value="1"/>
</dbReference>
<keyword evidence="15" id="KW-1185">Reference proteome</keyword>
<keyword evidence="5" id="KW-0597">Phosphoprotein</keyword>
<evidence type="ECO:0000256" key="8">
    <source>
        <dbReference type="ARBA" id="ARBA00022777"/>
    </source>
</evidence>
<keyword evidence="12" id="KW-1133">Transmembrane helix</keyword>
<evidence type="ECO:0000256" key="6">
    <source>
        <dbReference type="ARBA" id="ARBA00022679"/>
    </source>
</evidence>
<dbReference type="SMART" id="SM00387">
    <property type="entry name" value="HATPase_c"/>
    <property type="match status" value="1"/>
</dbReference>
<dbReference type="GO" id="GO:0000155">
    <property type="term" value="F:phosphorelay sensor kinase activity"/>
    <property type="evidence" value="ECO:0007669"/>
    <property type="project" value="InterPro"/>
</dbReference>
<reference evidence="14" key="1">
    <citation type="submission" date="2021-06" db="EMBL/GenBank/DDBJ databases">
        <authorList>
            <person name="Huq M.A."/>
        </authorList>
    </citation>
    <scope>NUCLEOTIDE SEQUENCE</scope>
    <source>
        <strain evidence="14">MAH-26</strain>
    </source>
</reference>
<evidence type="ECO:0000313" key="14">
    <source>
        <dbReference type="EMBL" id="MBV4357229.1"/>
    </source>
</evidence>
<evidence type="ECO:0000256" key="9">
    <source>
        <dbReference type="ARBA" id="ARBA00022840"/>
    </source>
</evidence>